<sequence>MDDQERVNYERQTQDLRAELKKWESDWALKRGGSKPGRDDIKQKPDIANKYKQYNKLRDILAGRIPPTHSRPDHEINDHLHHNKRKQNDASLPPPQTPSKRLRTAHTPRKTQQLAYDLSRTPSSTNKKLFSPVPPLPTSIGPTPQKDGRVLGLFDFLTKTPSKPAETGGSVSVSITTPLGATPSKRRHHNAQAQTPKSDQLLLAVTTPLHDCNGNSQRRTPSSQRVSKIQFSTPSFLRRPTALLPPVDENGEWGVGPLRLPRKPLSRGLSSVVAGLRKIEDEALDDELDVLRELEEMEGGEMFAALVLPKNTKPPSVAQKPPAVEGGEEYRDISTGENARAPKSVADPVAEAENGRAPRLERPEKPVLLGGFDDENMYDSSGGEQPQLGRDGQPLRVYKKKGQKRTTRRVNMRPTRSKRPDQAGQDHNENDSEVGGDDDIVPETQFDASKAAMVQDTEGLSGMLSDGSDPDGLYSDFDSDGGRGEACKTRPKVVKTPKETKTGKLAPKKDANTKGEEGLVKKTVRKVKATAHANFKRLKLRNSGAKGGPGHNSRFRRRR</sequence>
<protein>
    <recommendedName>
        <fullName evidence="3 8">DNA replication regulator SLD2</fullName>
    </recommendedName>
</protein>
<feature type="compositionally biased region" description="Basic residues" evidence="9">
    <location>
        <begin position="397"/>
        <end position="417"/>
    </location>
</feature>
<dbReference type="GO" id="GO:0003697">
    <property type="term" value="F:single-stranded DNA binding"/>
    <property type="evidence" value="ECO:0007669"/>
    <property type="project" value="TreeGrafter"/>
</dbReference>
<feature type="compositionally biased region" description="Acidic residues" evidence="9">
    <location>
        <begin position="431"/>
        <end position="441"/>
    </location>
</feature>
<evidence type="ECO:0000313" key="11">
    <source>
        <dbReference type="Proteomes" id="UP001172101"/>
    </source>
</evidence>
<comment type="subcellular location">
    <subcellularLocation>
        <location evidence="1 8">Nucleus</location>
    </subcellularLocation>
</comment>
<evidence type="ECO:0000256" key="6">
    <source>
        <dbReference type="ARBA" id="ARBA00023306"/>
    </source>
</evidence>
<feature type="region of interest" description="Disordered" evidence="9">
    <location>
        <begin position="312"/>
        <end position="447"/>
    </location>
</feature>
<evidence type="ECO:0000256" key="7">
    <source>
        <dbReference type="ARBA" id="ARBA00025253"/>
    </source>
</evidence>
<dbReference type="FunFam" id="1.10.10.1460:FF:000001">
    <property type="entry name" value="DNA replication regulator Sld2"/>
    <property type="match status" value="1"/>
</dbReference>
<dbReference type="CDD" id="cd22289">
    <property type="entry name" value="RecQL4_SLD2_NTD"/>
    <property type="match status" value="1"/>
</dbReference>
<feature type="region of interest" description="Disordered" evidence="9">
    <location>
        <begin position="460"/>
        <end position="518"/>
    </location>
</feature>
<dbReference type="Proteomes" id="UP001172101">
    <property type="component" value="Unassembled WGS sequence"/>
</dbReference>
<keyword evidence="6 8" id="KW-0131">Cell cycle</keyword>
<feature type="compositionally biased region" description="Basic and acidic residues" evidence="9">
    <location>
        <begin position="70"/>
        <end position="80"/>
    </location>
</feature>
<keyword evidence="4 8" id="KW-0235">DNA replication</keyword>
<dbReference type="GO" id="GO:0031261">
    <property type="term" value="C:DNA replication preinitiation complex"/>
    <property type="evidence" value="ECO:0007669"/>
    <property type="project" value="TreeGrafter"/>
</dbReference>
<comment type="similarity">
    <text evidence="2 8">Belongs to the SLD2 family.</text>
</comment>
<feature type="compositionally biased region" description="Basic and acidic residues" evidence="9">
    <location>
        <begin position="418"/>
        <end position="430"/>
    </location>
</feature>
<comment type="function">
    <text evidence="7 8">Has a role in the initiation of DNA replication. Required at S-phase checkpoint.</text>
</comment>
<feature type="region of interest" description="Disordered" evidence="9">
    <location>
        <begin position="539"/>
        <end position="559"/>
    </location>
</feature>
<feature type="compositionally biased region" description="Basic and acidic residues" evidence="9">
    <location>
        <begin position="36"/>
        <end position="49"/>
    </location>
</feature>
<feature type="compositionally biased region" description="Basic and acidic residues" evidence="9">
    <location>
        <begin position="496"/>
        <end position="518"/>
    </location>
</feature>
<feature type="compositionally biased region" description="Polar residues" evidence="9">
    <location>
        <begin position="110"/>
        <end position="128"/>
    </location>
</feature>
<evidence type="ECO:0000256" key="1">
    <source>
        <dbReference type="ARBA" id="ARBA00004123"/>
    </source>
</evidence>
<evidence type="ECO:0000256" key="4">
    <source>
        <dbReference type="ARBA" id="ARBA00022705"/>
    </source>
</evidence>
<dbReference type="Gene3D" id="1.10.10.1460">
    <property type="match status" value="1"/>
</dbReference>
<name>A0AA40AC42_9PEZI</name>
<dbReference type="EMBL" id="JAUIRO010000005">
    <property type="protein sequence ID" value="KAK0713123.1"/>
    <property type="molecule type" value="Genomic_DNA"/>
</dbReference>
<feature type="compositionally biased region" description="Basic residues" evidence="9">
    <location>
        <begin position="100"/>
        <end position="109"/>
    </location>
</feature>
<keyword evidence="5 8" id="KW-0539">Nucleus</keyword>
<keyword evidence="11" id="KW-1185">Reference proteome</keyword>
<evidence type="ECO:0000313" key="10">
    <source>
        <dbReference type="EMBL" id="KAK0713123.1"/>
    </source>
</evidence>
<evidence type="ECO:0000256" key="8">
    <source>
        <dbReference type="RuleBase" id="RU367067"/>
    </source>
</evidence>
<dbReference type="GeneID" id="85325544"/>
<dbReference type="GO" id="GO:0003688">
    <property type="term" value="F:DNA replication origin binding"/>
    <property type="evidence" value="ECO:0007669"/>
    <property type="project" value="TreeGrafter"/>
</dbReference>
<feature type="region of interest" description="Disordered" evidence="9">
    <location>
        <begin position="29"/>
        <end position="147"/>
    </location>
</feature>
<dbReference type="RefSeq" id="XP_060294446.1">
    <property type="nucleotide sequence ID" value="XM_060442274.1"/>
</dbReference>
<evidence type="ECO:0000256" key="2">
    <source>
        <dbReference type="ARBA" id="ARBA00007276"/>
    </source>
</evidence>
<dbReference type="InterPro" id="IPR021110">
    <property type="entry name" value="DNA_rep_checkpnt_protein"/>
</dbReference>
<gene>
    <name evidence="10" type="ORF">B0T26DRAFT_716503</name>
</gene>
<feature type="compositionally biased region" description="Basic and acidic residues" evidence="9">
    <location>
        <begin position="353"/>
        <end position="365"/>
    </location>
</feature>
<accession>A0AA40AC42</accession>
<comment type="caution">
    <text evidence="10">The sequence shown here is derived from an EMBL/GenBank/DDBJ whole genome shotgun (WGS) entry which is preliminary data.</text>
</comment>
<feature type="compositionally biased region" description="Polar residues" evidence="9">
    <location>
        <begin position="213"/>
        <end position="229"/>
    </location>
</feature>
<organism evidence="10 11">
    <name type="scientific">Lasiosphaeria miniovina</name>
    <dbReference type="NCBI Taxonomy" id="1954250"/>
    <lineage>
        <taxon>Eukaryota</taxon>
        <taxon>Fungi</taxon>
        <taxon>Dikarya</taxon>
        <taxon>Ascomycota</taxon>
        <taxon>Pezizomycotina</taxon>
        <taxon>Sordariomycetes</taxon>
        <taxon>Sordariomycetidae</taxon>
        <taxon>Sordariales</taxon>
        <taxon>Lasiosphaeriaceae</taxon>
        <taxon>Lasiosphaeria</taxon>
    </lineage>
</organism>
<dbReference type="Pfam" id="PF11719">
    <property type="entry name" value="Drc1-Sld2"/>
    <property type="match status" value="1"/>
</dbReference>
<dbReference type="AlphaFoldDB" id="A0AA40AC42"/>
<feature type="region of interest" description="Disordered" evidence="9">
    <location>
        <begin position="179"/>
        <end position="198"/>
    </location>
</feature>
<reference evidence="10" key="1">
    <citation type="submission" date="2023-06" db="EMBL/GenBank/DDBJ databases">
        <title>Genome-scale phylogeny and comparative genomics of the fungal order Sordariales.</title>
        <authorList>
            <consortium name="Lawrence Berkeley National Laboratory"/>
            <person name="Hensen N."/>
            <person name="Bonometti L."/>
            <person name="Westerberg I."/>
            <person name="Brannstrom I.O."/>
            <person name="Guillou S."/>
            <person name="Cros-Aarteil S."/>
            <person name="Calhoun S."/>
            <person name="Haridas S."/>
            <person name="Kuo A."/>
            <person name="Mondo S."/>
            <person name="Pangilinan J."/>
            <person name="Riley R."/>
            <person name="LaButti K."/>
            <person name="Andreopoulos B."/>
            <person name="Lipzen A."/>
            <person name="Chen C."/>
            <person name="Yanf M."/>
            <person name="Daum C."/>
            <person name="Ng V."/>
            <person name="Clum A."/>
            <person name="Steindorff A."/>
            <person name="Ohm R."/>
            <person name="Martin F."/>
            <person name="Silar P."/>
            <person name="Natvig D."/>
            <person name="Lalanne C."/>
            <person name="Gautier V."/>
            <person name="Ament-velasquez S.L."/>
            <person name="Kruys A."/>
            <person name="Hutchinson M.I."/>
            <person name="Powell A.J."/>
            <person name="Barry K."/>
            <person name="Miller A.N."/>
            <person name="Grigoriev I.V."/>
            <person name="Debuchy R."/>
            <person name="Gladieux P."/>
            <person name="Thoren M.H."/>
            <person name="Johannesson H."/>
        </authorList>
    </citation>
    <scope>NUCLEOTIDE SEQUENCE</scope>
    <source>
        <strain evidence="10">SMH2392-1A</strain>
    </source>
</reference>
<dbReference type="GO" id="GO:1902977">
    <property type="term" value="P:mitotic DNA replication preinitiation complex assembly"/>
    <property type="evidence" value="ECO:0007669"/>
    <property type="project" value="TreeGrafter"/>
</dbReference>
<evidence type="ECO:0000256" key="5">
    <source>
        <dbReference type="ARBA" id="ARBA00023242"/>
    </source>
</evidence>
<dbReference type="GO" id="GO:0000727">
    <property type="term" value="P:double-strand break repair via break-induced replication"/>
    <property type="evidence" value="ECO:0007669"/>
    <property type="project" value="TreeGrafter"/>
</dbReference>
<evidence type="ECO:0000256" key="9">
    <source>
        <dbReference type="SAM" id="MobiDB-lite"/>
    </source>
</evidence>
<dbReference type="GO" id="GO:0006270">
    <property type="term" value="P:DNA replication initiation"/>
    <property type="evidence" value="ECO:0007669"/>
    <property type="project" value="UniProtKB-UniRule"/>
</dbReference>
<proteinExistence type="inferred from homology"/>
<dbReference type="PANTHER" id="PTHR28124:SF1">
    <property type="entry name" value="DNA REPLICATION REGULATOR SLD2"/>
    <property type="match status" value="1"/>
</dbReference>
<feature type="region of interest" description="Disordered" evidence="9">
    <location>
        <begin position="209"/>
        <end position="229"/>
    </location>
</feature>
<evidence type="ECO:0000256" key="3">
    <source>
        <dbReference type="ARBA" id="ARBA00018363"/>
    </source>
</evidence>
<dbReference type="PANTHER" id="PTHR28124">
    <property type="entry name" value="DNA REPLICATION REGULATOR SLD2"/>
    <property type="match status" value="1"/>
</dbReference>
<dbReference type="InterPro" id="IPR040203">
    <property type="entry name" value="Sld2"/>
</dbReference>